<evidence type="ECO:0000313" key="2">
    <source>
        <dbReference type="Proteomes" id="UP000217446"/>
    </source>
</evidence>
<name>A0A250VL05_STROL</name>
<protein>
    <submittedName>
        <fullName evidence="1">Uncharacterized protein</fullName>
    </submittedName>
</protein>
<reference evidence="2" key="1">
    <citation type="submission" date="2017-05" db="EMBL/GenBank/DDBJ databases">
        <title>Streptomyces olivochromogenes NBRC 3561 whole genome shotgun sequence.</title>
        <authorList>
            <person name="Dohra H."/>
            <person name="Kodani S."/>
        </authorList>
    </citation>
    <scope>NUCLEOTIDE SEQUENCE [LARGE SCALE GENOMIC DNA]</scope>
    <source>
        <strain evidence="2">NBRC 3561</strain>
    </source>
</reference>
<evidence type="ECO:0000313" key="1">
    <source>
        <dbReference type="EMBL" id="GAX54732.1"/>
    </source>
</evidence>
<comment type="caution">
    <text evidence="1">The sequence shown here is derived from an EMBL/GenBank/DDBJ whole genome shotgun (WGS) entry which is preliminary data.</text>
</comment>
<sequence>MYADDFDAFAHDTYENHMYEKIRAEYPHATPVEVAMRVIGALNLGE</sequence>
<dbReference type="AlphaFoldDB" id="A0A250VL05"/>
<keyword evidence="2" id="KW-1185">Reference proteome</keyword>
<organism evidence="1 2">
    <name type="scientific">Streptomyces olivochromogenes</name>
    <dbReference type="NCBI Taxonomy" id="1963"/>
    <lineage>
        <taxon>Bacteria</taxon>
        <taxon>Bacillati</taxon>
        <taxon>Actinomycetota</taxon>
        <taxon>Actinomycetes</taxon>
        <taxon>Kitasatosporales</taxon>
        <taxon>Streptomycetaceae</taxon>
        <taxon>Streptomyces</taxon>
    </lineage>
</organism>
<gene>
    <name evidence="1" type="ORF">SO3561_06285</name>
</gene>
<dbReference type="EMBL" id="BDQI01000015">
    <property type="protein sequence ID" value="GAX54732.1"/>
    <property type="molecule type" value="Genomic_DNA"/>
</dbReference>
<accession>A0A250VL05</accession>
<dbReference type="Proteomes" id="UP000217446">
    <property type="component" value="Unassembled WGS sequence"/>
</dbReference>
<proteinExistence type="predicted"/>